<organism evidence="2 3">
    <name type="scientific">Bacteroides sedimenti</name>
    <dbReference type="NCBI Taxonomy" id="2136147"/>
    <lineage>
        <taxon>Bacteria</taxon>
        <taxon>Pseudomonadati</taxon>
        <taxon>Bacteroidota</taxon>
        <taxon>Bacteroidia</taxon>
        <taxon>Bacteroidales</taxon>
        <taxon>Bacteroidaceae</taxon>
        <taxon>Bacteroides</taxon>
    </lineage>
</organism>
<dbReference type="Proteomes" id="UP001496674">
    <property type="component" value="Chromosome"/>
</dbReference>
<dbReference type="CDD" id="cd07344">
    <property type="entry name" value="M48_yhfN_like"/>
    <property type="match status" value="1"/>
</dbReference>
<reference evidence="2 3" key="1">
    <citation type="submission" date="2023-04" db="EMBL/GenBank/DDBJ databases">
        <title>Draft genome sequence of acteroides sedimenti strain YN3PY1.</title>
        <authorList>
            <person name="Yoshida N."/>
        </authorList>
    </citation>
    <scope>NUCLEOTIDE SEQUENCE [LARGE SCALE GENOMIC DNA]</scope>
    <source>
        <strain evidence="2 3">YN3PY1</strain>
    </source>
</reference>
<evidence type="ECO:0000313" key="3">
    <source>
        <dbReference type="Proteomes" id="UP001496674"/>
    </source>
</evidence>
<keyword evidence="3" id="KW-1185">Reference proteome</keyword>
<evidence type="ECO:0000259" key="1">
    <source>
        <dbReference type="Pfam" id="PF01863"/>
    </source>
</evidence>
<dbReference type="Pfam" id="PF01863">
    <property type="entry name" value="YgjP-like"/>
    <property type="match status" value="1"/>
</dbReference>
<accession>A0ABM8IJ86</accession>
<proteinExistence type="predicted"/>
<gene>
    <name evidence="2" type="ORF">BSYN_24150</name>
</gene>
<dbReference type="RefSeq" id="WP_353331246.1">
    <property type="nucleotide sequence ID" value="NZ_AP028055.1"/>
</dbReference>
<dbReference type="InterPro" id="IPR053136">
    <property type="entry name" value="UTP_pyrophosphatase-like"/>
</dbReference>
<dbReference type="EMBL" id="AP028055">
    <property type="protein sequence ID" value="BEH00151.1"/>
    <property type="molecule type" value="Genomic_DNA"/>
</dbReference>
<dbReference type="Gene3D" id="3.30.2010.10">
    <property type="entry name" value="Metalloproteases ('zincins'), catalytic domain"/>
    <property type="match status" value="1"/>
</dbReference>
<name>A0ABM8IJ86_9BACE</name>
<dbReference type="PANTHER" id="PTHR30399">
    <property type="entry name" value="UNCHARACTERIZED PROTEIN YGJP"/>
    <property type="match status" value="1"/>
</dbReference>
<dbReference type="InterPro" id="IPR002725">
    <property type="entry name" value="YgjP-like_metallopeptidase"/>
</dbReference>
<feature type="domain" description="YgjP-like metallopeptidase" evidence="1">
    <location>
        <begin position="24"/>
        <end position="216"/>
    </location>
</feature>
<sequence>MAGNKEYSDKELGKIIIRENVRARRIVMRTRPEALYVTVPCGVQMEEVQGVIDKFRVKLVLSRKKVARKRIDLDYRIDSEFFKLSLISGRQSKFLAHSESGKTEIICPPTANFDDEELQSWLRKVIGEALRRNAKYILPARLEKLSEHYNLPYESLKINSSQGRWGSCSVRKSINLSYYLLLLPSHLMDYVMLHELAHTVELNHSEKFWAILDKMTWGQSLELREALREYTTDF</sequence>
<dbReference type="PANTHER" id="PTHR30399:SF1">
    <property type="entry name" value="UTP PYROPHOSPHATASE"/>
    <property type="match status" value="1"/>
</dbReference>
<protein>
    <recommendedName>
        <fullName evidence="1">YgjP-like metallopeptidase domain-containing protein</fullName>
    </recommendedName>
</protein>
<evidence type="ECO:0000313" key="2">
    <source>
        <dbReference type="EMBL" id="BEH00151.1"/>
    </source>
</evidence>